<dbReference type="RefSeq" id="WP_145086480.1">
    <property type="nucleotide sequence ID" value="NZ_CP036274.1"/>
</dbReference>
<proteinExistence type="predicted"/>
<organism evidence="1 2">
    <name type="scientific">Anatilimnocola aggregata</name>
    <dbReference type="NCBI Taxonomy" id="2528021"/>
    <lineage>
        <taxon>Bacteria</taxon>
        <taxon>Pseudomonadati</taxon>
        <taxon>Planctomycetota</taxon>
        <taxon>Planctomycetia</taxon>
        <taxon>Pirellulales</taxon>
        <taxon>Pirellulaceae</taxon>
        <taxon>Anatilimnocola</taxon>
    </lineage>
</organism>
<dbReference type="KEGG" id="aagg:ETAA8_13120"/>
<evidence type="ECO:0000313" key="1">
    <source>
        <dbReference type="EMBL" id="QDU26236.1"/>
    </source>
</evidence>
<evidence type="ECO:0000313" key="2">
    <source>
        <dbReference type="Proteomes" id="UP000315017"/>
    </source>
</evidence>
<reference evidence="1 2" key="1">
    <citation type="submission" date="2019-02" db="EMBL/GenBank/DDBJ databases">
        <title>Deep-cultivation of Planctomycetes and their phenomic and genomic characterization uncovers novel biology.</title>
        <authorList>
            <person name="Wiegand S."/>
            <person name="Jogler M."/>
            <person name="Boedeker C."/>
            <person name="Pinto D."/>
            <person name="Vollmers J."/>
            <person name="Rivas-Marin E."/>
            <person name="Kohn T."/>
            <person name="Peeters S.H."/>
            <person name="Heuer A."/>
            <person name="Rast P."/>
            <person name="Oberbeckmann S."/>
            <person name="Bunk B."/>
            <person name="Jeske O."/>
            <person name="Meyerdierks A."/>
            <person name="Storesund J.E."/>
            <person name="Kallscheuer N."/>
            <person name="Luecker S."/>
            <person name="Lage O.M."/>
            <person name="Pohl T."/>
            <person name="Merkel B.J."/>
            <person name="Hornburger P."/>
            <person name="Mueller R.-W."/>
            <person name="Bruemmer F."/>
            <person name="Labrenz M."/>
            <person name="Spormann A.M."/>
            <person name="Op den Camp H."/>
            <person name="Overmann J."/>
            <person name="Amann R."/>
            <person name="Jetten M.S.M."/>
            <person name="Mascher T."/>
            <person name="Medema M.H."/>
            <person name="Devos D.P."/>
            <person name="Kaster A.-K."/>
            <person name="Ovreas L."/>
            <person name="Rohde M."/>
            <person name="Galperin M.Y."/>
            <person name="Jogler C."/>
        </authorList>
    </citation>
    <scope>NUCLEOTIDE SEQUENCE [LARGE SCALE GENOMIC DNA]</scope>
    <source>
        <strain evidence="1 2">ETA_A8</strain>
    </source>
</reference>
<accession>A0A517Y7M0</accession>
<dbReference type="Proteomes" id="UP000315017">
    <property type="component" value="Chromosome"/>
</dbReference>
<gene>
    <name evidence="1" type="ORF">ETAA8_13120</name>
</gene>
<sequence>MSGERTSGAVDQEAFEKVIRDNLSPEGVAALVMALQPAGSIRATTPEGEQAVQQVLWFRNTLLDMIGVKTFNQQMDELGF</sequence>
<protein>
    <submittedName>
        <fullName evidence="1">Uncharacterized protein</fullName>
    </submittedName>
</protein>
<keyword evidence="2" id="KW-1185">Reference proteome</keyword>
<dbReference type="EMBL" id="CP036274">
    <property type="protein sequence ID" value="QDU26236.1"/>
    <property type="molecule type" value="Genomic_DNA"/>
</dbReference>
<dbReference type="AlphaFoldDB" id="A0A517Y7M0"/>
<name>A0A517Y7M0_9BACT</name>